<accession>A0A1A3NCT9</accession>
<evidence type="ECO:0000256" key="3">
    <source>
        <dbReference type="ARBA" id="ARBA00040298"/>
    </source>
</evidence>
<dbReference type="Gene3D" id="3.50.50.60">
    <property type="entry name" value="FAD/NAD(P)-binding domain"/>
    <property type="match status" value="2"/>
</dbReference>
<comment type="caution">
    <text evidence="5">The sequence shown here is derived from an EMBL/GenBank/DDBJ whole genome shotgun (WGS) entry which is preliminary data.</text>
</comment>
<evidence type="ECO:0000313" key="6">
    <source>
        <dbReference type="Proteomes" id="UP000093629"/>
    </source>
</evidence>
<dbReference type="PANTHER" id="PTHR10668">
    <property type="entry name" value="PHYTOENE DEHYDROGENASE"/>
    <property type="match status" value="1"/>
</dbReference>
<dbReference type="AlphaFoldDB" id="A0A1A3NCT9"/>
<organism evidence="5 6">
    <name type="scientific">Mycobacterium asiaticum</name>
    <dbReference type="NCBI Taxonomy" id="1790"/>
    <lineage>
        <taxon>Bacteria</taxon>
        <taxon>Bacillati</taxon>
        <taxon>Actinomycetota</taxon>
        <taxon>Actinomycetes</taxon>
        <taxon>Mycobacteriales</taxon>
        <taxon>Mycobacteriaceae</taxon>
        <taxon>Mycobacterium</taxon>
    </lineage>
</organism>
<dbReference type="Gene3D" id="3.90.660.50">
    <property type="match status" value="1"/>
</dbReference>
<sequence length="530" mass="56835">MSESETDYDAIVIGAGHNGLTAAVLLQRAGLRTLCLDGKLYAGGMASTVELFDGYQFEIAGSVQFPTSLEVISELGLDTLPTVDLEVMSVALRGVGDDPLVQYSDPMKMFAHLNEVHGADAVAGMGGLLMWAQAPTRALGRFEAGTLPKTFDEMYACATNEFERSAIDDMLFGSVTEVLDRYFPDREKHGAIRGSMTMLAVNTLYRGPATPGSAAALAFGLGIPEGDFVQMKKLRGGIGALTTHLAGVLEEHGGEVRLRAKVTEILVDNAGTGGRVRGVRTEAGDTVTAPIVVSCIAPDVTLNDLIDPALLPSEIRDRYSRIDHRGSYLQMHFALEEAPRFAPPYESLNDPIMQASIGMFCTPEEVQQQWEDCRRGIVPADPTLVLQIPSVHDPDLAPEGKHAASAFALWFPIEGGLQEEGRYGQAKVEMGQRVIDKITRLAPNFERSIIRHTTFTPKHMGVMFGAPGGDYCHGLLHSDQVGQNRPGPKGYIGQPIPVQGLYLGSAGCHGGPGITFTPGYNAGRAALADL</sequence>
<evidence type="ECO:0000313" key="5">
    <source>
        <dbReference type="EMBL" id="OBK18237.1"/>
    </source>
</evidence>
<proteinExistence type="predicted"/>
<dbReference type="OrthoDB" id="9774675at2"/>
<dbReference type="GO" id="GO:0005829">
    <property type="term" value="C:cytosol"/>
    <property type="evidence" value="ECO:0007669"/>
    <property type="project" value="TreeGrafter"/>
</dbReference>
<dbReference type="InterPro" id="IPR036188">
    <property type="entry name" value="FAD/NAD-bd_sf"/>
</dbReference>
<dbReference type="GO" id="GO:0016491">
    <property type="term" value="F:oxidoreductase activity"/>
    <property type="evidence" value="ECO:0007669"/>
    <property type="project" value="InterPro"/>
</dbReference>
<dbReference type="Proteomes" id="UP000093629">
    <property type="component" value="Unassembled WGS sequence"/>
</dbReference>
<keyword evidence="6" id="KW-1185">Reference proteome</keyword>
<dbReference type="Pfam" id="PF01593">
    <property type="entry name" value="Amino_oxidase"/>
    <property type="match status" value="1"/>
</dbReference>
<dbReference type="SUPFAM" id="SSF51905">
    <property type="entry name" value="FAD/NAD(P)-binding domain"/>
    <property type="match status" value="1"/>
</dbReference>
<evidence type="ECO:0000256" key="2">
    <source>
        <dbReference type="ARBA" id="ARBA00038825"/>
    </source>
</evidence>
<evidence type="ECO:0000259" key="4">
    <source>
        <dbReference type="Pfam" id="PF01593"/>
    </source>
</evidence>
<dbReference type="EMBL" id="LZLQ01000033">
    <property type="protein sequence ID" value="OBK18237.1"/>
    <property type="molecule type" value="Genomic_DNA"/>
</dbReference>
<evidence type="ECO:0000256" key="1">
    <source>
        <dbReference type="ARBA" id="ARBA00037217"/>
    </source>
</evidence>
<dbReference type="PANTHER" id="PTHR10668:SF103">
    <property type="entry name" value="PYRIDINE NUCLEOTIDE-DISULFIDE OXIDOREDUCTASE DOMAIN-CONTAINING PROTEIN 2"/>
    <property type="match status" value="1"/>
</dbReference>
<gene>
    <name evidence="5" type="ORF">A5636_21390</name>
</gene>
<comment type="subunit">
    <text evidence="2">Interacts with COX5B; this interaction may contribute to localize PYROXD2 to the inner face of the inner mitochondrial membrane.</text>
</comment>
<feature type="domain" description="Amine oxidase" evidence="4">
    <location>
        <begin position="19"/>
        <end position="339"/>
    </location>
</feature>
<name>A0A1A3NCT9_MYCAS</name>
<dbReference type="InterPro" id="IPR002937">
    <property type="entry name" value="Amino_oxidase"/>
</dbReference>
<protein>
    <recommendedName>
        <fullName evidence="3">Pyridine nucleotide-disulfide oxidoreductase domain-containing protein 2</fullName>
    </recommendedName>
</protein>
<dbReference type="RefSeq" id="WP_065157793.1">
    <property type="nucleotide sequence ID" value="NZ_LZLQ01000033.1"/>
</dbReference>
<reference evidence="5 6" key="1">
    <citation type="submission" date="2016-06" db="EMBL/GenBank/DDBJ databases">
        <authorList>
            <person name="Kjaerup R.B."/>
            <person name="Dalgaard T.S."/>
            <person name="Juul-Madsen H.R."/>
        </authorList>
    </citation>
    <scope>NUCLEOTIDE SEQUENCE [LARGE SCALE GENOMIC DNA]</scope>
    <source>
        <strain evidence="5 6">1245139.5</strain>
    </source>
</reference>
<comment type="function">
    <text evidence="1">Probable oxidoreductase that may play a role as regulator of mitochondrial function.</text>
</comment>